<gene>
    <name evidence="6" type="ORF">VTK73DRAFT_9369</name>
</gene>
<dbReference type="PANTHER" id="PTHR23507">
    <property type="entry name" value="ZGC:174356"/>
    <property type="match status" value="1"/>
</dbReference>
<dbReference type="Proteomes" id="UP001586593">
    <property type="component" value="Unassembled WGS sequence"/>
</dbReference>
<dbReference type="InterPro" id="IPR036259">
    <property type="entry name" value="MFS_trans_sf"/>
</dbReference>
<evidence type="ECO:0000313" key="7">
    <source>
        <dbReference type="Proteomes" id="UP001586593"/>
    </source>
</evidence>
<dbReference type="Gene3D" id="1.20.1250.20">
    <property type="entry name" value="MFS general substrate transporter like domains"/>
    <property type="match status" value="1"/>
</dbReference>
<sequence>MMAQATGYLMGGVVGNAYGIKAPFETSFVLFIVAFAYIGVALPDIPREKLALQERAKTEKRTKAAFLGPLKVLLPQRLRLADGQIKKHFGVLLLCCGIFLGVFATGYAPLLIQVYATAAFDFSQKQNGWLLSEFGFVRSIFLIFIFPRLITWGRKRYSSKKPATERLEESADDDVGSVSSLRLAPEVIDTLENEGPELEDLRPANTTNNDGDVHFDLVFLRYSLVVDGVFTSLAAFATRSYHIYLGTAKPVLPTNDKNAEH</sequence>
<dbReference type="SUPFAM" id="SSF103473">
    <property type="entry name" value="MFS general substrate transporter"/>
    <property type="match status" value="1"/>
</dbReference>
<evidence type="ECO:0000256" key="2">
    <source>
        <dbReference type="ARBA" id="ARBA00022692"/>
    </source>
</evidence>
<keyword evidence="3 5" id="KW-1133">Transmembrane helix</keyword>
<evidence type="ECO:0000313" key="6">
    <source>
        <dbReference type="EMBL" id="KAL1851718.1"/>
    </source>
</evidence>
<feature type="transmembrane region" description="Helical" evidence="5">
    <location>
        <begin position="28"/>
        <end position="45"/>
    </location>
</feature>
<dbReference type="PANTHER" id="PTHR23507:SF13">
    <property type="entry name" value="MFS GENERAL SUBSTRATE TRANSPORTER"/>
    <property type="match status" value="1"/>
</dbReference>
<reference evidence="6 7" key="1">
    <citation type="journal article" date="2024" name="Commun. Biol.">
        <title>Comparative genomic analysis of thermophilic fungi reveals convergent evolutionary adaptations and gene losses.</title>
        <authorList>
            <person name="Steindorff A.S."/>
            <person name="Aguilar-Pontes M.V."/>
            <person name="Robinson A.J."/>
            <person name="Andreopoulos B."/>
            <person name="LaButti K."/>
            <person name="Kuo A."/>
            <person name="Mondo S."/>
            <person name="Riley R."/>
            <person name="Otillar R."/>
            <person name="Haridas S."/>
            <person name="Lipzen A."/>
            <person name="Grimwood J."/>
            <person name="Schmutz J."/>
            <person name="Clum A."/>
            <person name="Reid I.D."/>
            <person name="Moisan M.C."/>
            <person name="Butler G."/>
            <person name="Nguyen T.T.M."/>
            <person name="Dewar K."/>
            <person name="Conant G."/>
            <person name="Drula E."/>
            <person name="Henrissat B."/>
            <person name="Hansel C."/>
            <person name="Singer S."/>
            <person name="Hutchinson M.I."/>
            <person name="de Vries R.P."/>
            <person name="Natvig D.O."/>
            <person name="Powell A.J."/>
            <person name="Tsang A."/>
            <person name="Grigoriev I.V."/>
        </authorList>
    </citation>
    <scope>NUCLEOTIDE SEQUENCE [LARGE SCALE GENOMIC DNA]</scope>
    <source>
        <strain evidence="6 7">ATCC 24622</strain>
    </source>
</reference>
<feature type="transmembrane region" description="Helical" evidence="5">
    <location>
        <begin position="89"/>
        <end position="116"/>
    </location>
</feature>
<evidence type="ECO:0000256" key="5">
    <source>
        <dbReference type="SAM" id="Phobius"/>
    </source>
</evidence>
<evidence type="ECO:0000256" key="4">
    <source>
        <dbReference type="ARBA" id="ARBA00023136"/>
    </source>
</evidence>
<keyword evidence="2 5" id="KW-0812">Transmembrane</keyword>
<evidence type="ECO:0000256" key="3">
    <source>
        <dbReference type="ARBA" id="ARBA00022989"/>
    </source>
</evidence>
<proteinExistence type="predicted"/>
<dbReference type="EMBL" id="JAZHXJ010000771">
    <property type="protein sequence ID" value="KAL1851718.1"/>
    <property type="molecule type" value="Genomic_DNA"/>
</dbReference>
<comment type="subcellular location">
    <subcellularLocation>
        <location evidence="1">Membrane</location>
        <topology evidence="1">Multi-pass membrane protein</topology>
    </subcellularLocation>
</comment>
<keyword evidence="7" id="KW-1185">Reference proteome</keyword>
<keyword evidence="4 5" id="KW-0472">Membrane</keyword>
<evidence type="ECO:0000256" key="1">
    <source>
        <dbReference type="ARBA" id="ARBA00004141"/>
    </source>
</evidence>
<name>A0ABR3W2S3_9PEZI</name>
<protein>
    <submittedName>
        <fullName evidence="6">Uncharacterized protein</fullName>
    </submittedName>
</protein>
<accession>A0ABR3W2S3</accession>
<feature type="transmembrane region" description="Helical" evidence="5">
    <location>
        <begin position="128"/>
        <end position="150"/>
    </location>
</feature>
<comment type="caution">
    <text evidence="6">The sequence shown here is derived from an EMBL/GenBank/DDBJ whole genome shotgun (WGS) entry which is preliminary data.</text>
</comment>
<organism evidence="6 7">
    <name type="scientific">Phialemonium thermophilum</name>
    <dbReference type="NCBI Taxonomy" id="223376"/>
    <lineage>
        <taxon>Eukaryota</taxon>
        <taxon>Fungi</taxon>
        <taxon>Dikarya</taxon>
        <taxon>Ascomycota</taxon>
        <taxon>Pezizomycotina</taxon>
        <taxon>Sordariomycetes</taxon>
        <taxon>Sordariomycetidae</taxon>
        <taxon>Cephalothecales</taxon>
        <taxon>Cephalothecaceae</taxon>
        <taxon>Phialemonium</taxon>
    </lineage>
</organism>